<accession>A0A401TSN9</accession>
<dbReference type="OrthoDB" id="361536at2759"/>
<dbReference type="STRING" id="137246.A0A401TSN9"/>
<gene>
    <name evidence="1" type="ORF">chiPu_0029630</name>
</gene>
<feature type="non-terminal residue" evidence="1">
    <location>
        <position position="1"/>
    </location>
</feature>
<evidence type="ECO:0000313" key="2">
    <source>
        <dbReference type="Proteomes" id="UP000287033"/>
    </source>
</evidence>
<dbReference type="EMBL" id="BEZZ01161793">
    <property type="protein sequence ID" value="GCC45656.1"/>
    <property type="molecule type" value="Genomic_DNA"/>
</dbReference>
<dbReference type="OMA" id="HERNCRS"/>
<evidence type="ECO:0000313" key="1">
    <source>
        <dbReference type="EMBL" id="GCC45656.1"/>
    </source>
</evidence>
<reference evidence="1 2" key="1">
    <citation type="journal article" date="2018" name="Nat. Ecol. Evol.">
        <title>Shark genomes provide insights into elasmobranch evolution and the origin of vertebrates.</title>
        <authorList>
            <person name="Hara Y"/>
            <person name="Yamaguchi K"/>
            <person name="Onimaru K"/>
            <person name="Kadota M"/>
            <person name="Koyanagi M"/>
            <person name="Keeley SD"/>
            <person name="Tatsumi K"/>
            <person name="Tanaka K"/>
            <person name="Motone F"/>
            <person name="Kageyama Y"/>
            <person name="Nozu R"/>
            <person name="Adachi N"/>
            <person name="Nishimura O"/>
            <person name="Nakagawa R"/>
            <person name="Tanegashima C"/>
            <person name="Kiyatake I"/>
            <person name="Matsumoto R"/>
            <person name="Murakumo K"/>
            <person name="Nishida K"/>
            <person name="Terakita A"/>
            <person name="Kuratani S"/>
            <person name="Sato K"/>
            <person name="Hyodo S Kuraku.S."/>
        </authorList>
    </citation>
    <scope>NUCLEOTIDE SEQUENCE [LARGE SCALE GENOMIC DNA]</scope>
</reference>
<dbReference type="Gene3D" id="3.90.70.10">
    <property type="entry name" value="Cysteine proteinases"/>
    <property type="match status" value="1"/>
</dbReference>
<dbReference type="AlphaFoldDB" id="A0A401TSN9"/>
<keyword evidence="2" id="KW-1185">Reference proteome</keyword>
<name>A0A401TSN9_CHIPU</name>
<proteinExistence type="predicted"/>
<protein>
    <submittedName>
        <fullName evidence="1">Uncharacterized protein</fullName>
    </submittedName>
</protein>
<sequence>SQRNCRSSHNPNEAFRFLVEERISCLASGKVKYTQRVDYIMQLPVPMEAAVNK</sequence>
<organism evidence="1 2">
    <name type="scientific">Chiloscyllium punctatum</name>
    <name type="common">Brownbanded bambooshark</name>
    <name type="synonym">Hemiscyllium punctatum</name>
    <dbReference type="NCBI Taxonomy" id="137246"/>
    <lineage>
        <taxon>Eukaryota</taxon>
        <taxon>Metazoa</taxon>
        <taxon>Chordata</taxon>
        <taxon>Craniata</taxon>
        <taxon>Vertebrata</taxon>
        <taxon>Chondrichthyes</taxon>
        <taxon>Elasmobranchii</taxon>
        <taxon>Galeomorphii</taxon>
        <taxon>Galeoidea</taxon>
        <taxon>Orectolobiformes</taxon>
        <taxon>Hemiscylliidae</taxon>
        <taxon>Chiloscyllium</taxon>
    </lineage>
</organism>
<dbReference type="Proteomes" id="UP000287033">
    <property type="component" value="Unassembled WGS sequence"/>
</dbReference>
<feature type="non-terminal residue" evidence="1">
    <location>
        <position position="53"/>
    </location>
</feature>
<comment type="caution">
    <text evidence="1">The sequence shown here is derived from an EMBL/GenBank/DDBJ whole genome shotgun (WGS) entry which is preliminary data.</text>
</comment>